<keyword evidence="2" id="KW-1185">Reference proteome</keyword>
<comment type="caution">
    <text evidence="1">The sequence shown here is derived from an EMBL/GenBank/DDBJ whole genome shotgun (WGS) entry which is preliminary data.</text>
</comment>
<evidence type="ECO:0008006" key="3">
    <source>
        <dbReference type="Google" id="ProtNLM"/>
    </source>
</evidence>
<evidence type="ECO:0000313" key="1">
    <source>
        <dbReference type="EMBL" id="GGQ22540.1"/>
    </source>
</evidence>
<gene>
    <name evidence="1" type="ORF">GCM10010249_46420</name>
</gene>
<accession>A0A918ELJ9</accession>
<name>A0A918ELJ9_9ACTN</name>
<dbReference type="InterPro" id="IPR009297">
    <property type="entry name" value="DUF952"/>
</dbReference>
<reference evidence="1" key="2">
    <citation type="submission" date="2020-09" db="EMBL/GenBank/DDBJ databases">
        <authorList>
            <person name="Sun Q."/>
            <person name="Ohkuma M."/>
        </authorList>
    </citation>
    <scope>NUCLEOTIDE SEQUENCE</scope>
    <source>
        <strain evidence="1">JCM 4335</strain>
    </source>
</reference>
<dbReference type="Pfam" id="PF06108">
    <property type="entry name" value="DUF952"/>
    <property type="match status" value="1"/>
</dbReference>
<sequence length="113" mass="12097">MRVVRPVVPLRERAARPALPYRPASPAEEGFVHCPADAEVAPAVADARRRAVPGRLPVPVADEERRSAEVRWEESAAGVFPHVYGPVERDAATVVPEVPRGGGGRAPALVPRV</sequence>
<reference evidence="1" key="1">
    <citation type="journal article" date="2014" name="Int. J. Syst. Evol. Microbiol.">
        <title>Complete genome sequence of Corynebacterium casei LMG S-19264T (=DSM 44701T), isolated from a smear-ripened cheese.</title>
        <authorList>
            <consortium name="US DOE Joint Genome Institute (JGI-PGF)"/>
            <person name="Walter F."/>
            <person name="Albersmeier A."/>
            <person name="Kalinowski J."/>
            <person name="Ruckert C."/>
        </authorList>
    </citation>
    <scope>NUCLEOTIDE SEQUENCE</scope>
    <source>
        <strain evidence="1">JCM 4335</strain>
    </source>
</reference>
<organism evidence="1 2">
    <name type="scientific">Streptomyces roseolilacinus</name>
    <dbReference type="NCBI Taxonomy" id="66904"/>
    <lineage>
        <taxon>Bacteria</taxon>
        <taxon>Bacillati</taxon>
        <taxon>Actinomycetota</taxon>
        <taxon>Actinomycetes</taxon>
        <taxon>Kitasatosporales</taxon>
        <taxon>Streptomycetaceae</taxon>
        <taxon>Streptomyces</taxon>
    </lineage>
</organism>
<evidence type="ECO:0000313" key="2">
    <source>
        <dbReference type="Proteomes" id="UP000654123"/>
    </source>
</evidence>
<protein>
    <recommendedName>
        <fullName evidence="3">DUF952 domain-containing protein</fullName>
    </recommendedName>
</protein>
<dbReference type="EMBL" id="BMSV01000010">
    <property type="protein sequence ID" value="GGQ22540.1"/>
    <property type="molecule type" value="Genomic_DNA"/>
</dbReference>
<dbReference type="Gene3D" id="3.20.170.20">
    <property type="entry name" value="Protein of unknown function DUF952"/>
    <property type="match status" value="1"/>
</dbReference>
<dbReference type="SUPFAM" id="SSF56399">
    <property type="entry name" value="ADP-ribosylation"/>
    <property type="match status" value="1"/>
</dbReference>
<dbReference type="AlphaFoldDB" id="A0A918ELJ9"/>
<proteinExistence type="predicted"/>
<dbReference type="RefSeq" id="WP_229840717.1">
    <property type="nucleotide sequence ID" value="NZ_BMSV01000010.1"/>
</dbReference>
<dbReference type="Proteomes" id="UP000654123">
    <property type="component" value="Unassembled WGS sequence"/>
</dbReference>